<feature type="region of interest" description="Disordered" evidence="4">
    <location>
        <begin position="1"/>
        <end position="229"/>
    </location>
</feature>
<dbReference type="GO" id="GO:0003677">
    <property type="term" value="F:DNA binding"/>
    <property type="evidence" value="ECO:0007669"/>
    <property type="project" value="InterPro"/>
</dbReference>
<dbReference type="PROSITE" id="PS00598">
    <property type="entry name" value="CHROMO_1"/>
    <property type="match status" value="1"/>
</dbReference>
<feature type="compositionally biased region" description="Acidic residues" evidence="4">
    <location>
        <begin position="54"/>
        <end position="63"/>
    </location>
</feature>
<sequence>MPFDSEQPIEDLEPPYFPLVQSDLNAGGPLSYGSRDGSESLGEDNGAGSTVVTLEDEIEELEDGNMPNSAPVADIGLEDEEEAAPAVAAPRRRGRPSASATPTPAKPTKAVVKTPRLAKSNATPNASAKAAVAPKSSGRKRAADEVEAEPEAEDAPPPAKRGRPPRSASAKDSARLAVKAAKAPVARGRGRPARATTVATTTAVAQPKAPAAAAKSDKPKRGRPRADAAETYEVEEIVDSRIDADTMEHMYLIKWKNYGADQNTWEPKTNILEGAADLLQKFDLHKKKPKSEDADDSEEKTVAKPRGRPRRPKKN</sequence>
<dbReference type="Proteomes" id="UP001174934">
    <property type="component" value="Unassembled WGS sequence"/>
</dbReference>
<accession>A0AA40C9E3</accession>
<evidence type="ECO:0000313" key="6">
    <source>
        <dbReference type="EMBL" id="KAK0630022.1"/>
    </source>
</evidence>
<gene>
    <name evidence="6" type="ORF">B0T17DRAFT_506527</name>
</gene>
<evidence type="ECO:0000259" key="5">
    <source>
        <dbReference type="PROSITE" id="PS50013"/>
    </source>
</evidence>
<comment type="subcellular location">
    <subcellularLocation>
        <location evidence="1">Nucleus</location>
    </subcellularLocation>
</comment>
<dbReference type="CDD" id="cd00024">
    <property type="entry name" value="CD_CSD"/>
    <property type="match status" value="1"/>
</dbReference>
<dbReference type="PRINTS" id="PR00929">
    <property type="entry name" value="ATHOOK"/>
</dbReference>
<feature type="compositionally biased region" description="Low complexity" evidence="4">
    <location>
        <begin position="96"/>
        <end position="136"/>
    </location>
</feature>
<dbReference type="InterPro" id="IPR051219">
    <property type="entry name" value="Heterochromatin_chromo-domain"/>
</dbReference>
<comment type="caution">
    <text evidence="6">The sequence shown here is derived from an EMBL/GenBank/DDBJ whole genome shotgun (WGS) entry which is preliminary data.</text>
</comment>
<feature type="domain" description="Chromo" evidence="5">
    <location>
        <begin position="232"/>
        <end position="294"/>
    </location>
</feature>
<reference evidence="6" key="1">
    <citation type="submission" date="2023-06" db="EMBL/GenBank/DDBJ databases">
        <title>Genome-scale phylogeny and comparative genomics of the fungal order Sordariales.</title>
        <authorList>
            <consortium name="Lawrence Berkeley National Laboratory"/>
            <person name="Hensen N."/>
            <person name="Bonometti L."/>
            <person name="Westerberg I."/>
            <person name="Brannstrom I.O."/>
            <person name="Guillou S."/>
            <person name="Cros-Aarteil S."/>
            <person name="Calhoun S."/>
            <person name="Haridas S."/>
            <person name="Kuo A."/>
            <person name="Mondo S."/>
            <person name="Pangilinan J."/>
            <person name="Riley R."/>
            <person name="LaButti K."/>
            <person name="Andreopoulos B."/>
            <person name="Lipzen A."/>
            <person name="Chen C."/>
            <person name="Yanf M."/>
            <person name="Daum C."/>
            <person name="Ng V."/>
            <person name="Clum A."/>
            <person name="Steindorff A."/>
            <person name="Ohm R."/>
            <person name="Martin F."/>
            <person name="Silar P."/>
            <person name="Natvig D."/>
            <person name="Lalanne C."/>
            <person name="Gautier V."/>
            <person name="Ament-velasquez S.L."/>
            <person name="Kruys A."/>
            <person name="Hutchinson M.I."/>
            <person name="Powell A.J."/>
            <person name="Barry K."/>
            <person name="Miller A.N."/>
            <person name="Grigoriev I.V."/>
            <person name="Debuchy R."/>
            <person name="Gladieux P."/>
            <person name="Thoren M.H."/>
            <person name="Johannesson H."/>
        </authorList>
    </citation>
    <scope>NUCLEOTIDE SEQUENCE</scope>
    <source>
        <strain evidence="6">SMH3391-2</strain>
    </source>
</reference>
<protein>
    <recommendedName>
        <fullName evidence="5">Chromo domain-containing protein</fullName>
    </recommendedName>
</protein>
<feature type="compositionally biased region" description="Basic and acidic residues" evidence="4">
    <location>
        <begin position="215"/>
        <end position="228"/>
    </location>
</feature>
<organism evidence="6 7">
    <name type="scientific">Bombardia bombarda</name>
    <dbReference type="NCBI Taxonomy" id="252184"/>
    <lineage>
        <taxon>Eukaryota</taxon>
        <taxon>Fungi</taxon>
        <taxon>Dikarya</taxon>
        <taxon>Ascomycota</taxon>
        <taxon>Pezizomycotina</taxon>
        <taxon>Sordariomycetes</taxon>
        <taxon>Sordariomycetidae</taxon>
        <taxon>Sordariales</taxon>
        <taxon>Lasiosphaeriaceae</taxon>
        <taxon>Bombardia</taxon>
    </lineage>
</organism>
<dbReference type="SMART" id="SM00298">
    <property type="entry name" value="CHROMO"/>
    <property type="match status" value="1"/>
</dbReference>
<feature type="compositionally biased region" description="Basic residues" evidence="4">
    <location>
        <begin position="303"/>
        <end position="315"/>
    </location>
</feature>
<evidence type="ECO:0000313" key="7">
    <source>
        <dbReference type="Proteomes" id="UP001174934"/>
    </source>
</evidence>
<dbReference type="GO" id="GO:0005634">
    <property type="term" value="C:nucleus"/>
    <property type="evidence" value="ECO:0007669"/>
    <property type="project" value="UniProtKB-SubCell"/>
</dbReference>
<comment type="subunit">
    <text evidence="2">Component of the NuA4 histone acetyltransferase complex.</text>
</comment>
<dbReference type="PANTHER" id="PTHR22812">
    <property type="entry name" value="CHROMOBOX PROTEIN"/>
    <property type="match status" value="1"/>
</dbReference>
<feature type="compositionally biased region" description="Acidic residues" evidence="4">
    <location>
        <begin position="145"/>
        <end position="154"/>
    </location>
</feature>
<proteinExistence type="predicted"/>
<dbReference type="GO" id="GO:0006338">
    <property type="term" value="P:chromatin remodeling"/>
    <property type="evidence" value="ECO:0007669"/>
    <property type="project" value="UniProtKB-ARBA"/>
</dbReference>
<dbReference type="PROSITE" id="PS50013">
    <property type="entry name" value="CHROMO_2"/>
    <property type="match status" value="1"/>
</dbReference>
<dbReference type="InterPro" id="IPR023780">
    <property type="entry name" value="Chromo_domain"/>
</dbReference>
<dbReference type="AlphaFoldDB" id="A0AA40C9E3"/>
<dbReference type="InterPro" id="IPR023779">
    <property type="entry name" value="Chromodomain_CS"/>
</dbReference>
<dbReference type="EMBL" id="JAULSR010000002">
    <property type="protein sequence ID" value="KAK0630022.1"/>
    <property type="molecule type" value="Genomic_DNA"/>
</dbReference>
<dbReference type="InterPro" id="IPR017956">
    <property type="entry name" value="AT_hook_DNA-bd_motif"/>
</dbReference>
<dbReference type="Gene3D" id="2.40.50.40">
    <property type="match status" value="1"/>
</dbReference>
<keyword evidence="3" id="KW-0539">Nucleus</keyword>
<dbReference type="InterPro" id="IPR016197">
    <property type="entry name" value="Chromo-like_dom_sf"/>
</dbReference>
<dbReference type="Pfam" id="PF00385">
    <property type="entry name" value="Chromo"/>
    <property type="match status" value="1"/>
</dbReference>
<evidence type="ECO:0000256" key="2">
    <source>
        <dbReference type="ARBA" id="ARBA00011353"/>
    </source>
</evidence>
<name>A0AA40C9E3_9PEZI</name>
<evidence type="ECO:0000256" key="3">
    <source>
        <dbReference type="ARBA" id="ARBA00023242"/>
    </source>
</evidence>
<dbReference type="InterPro" id="IPR000953">
    <property type="entry name" value="Chromo/chromo_shadow_dom"/>
</dbReference>
<keyword evidence="7" id="KW-1185">Reference proteome</keyword>
<dbReference type="SUPFAM" id="SSF54160">
    <property type="entry name" value="Chromo domain-like"/>
    <property type="match status" value="1"/>
</dbReference>
<feature type="region of interest" description="Disordered" evidence="4">
    <location>
        <begin position="283"/>
        <end position="315"/>
    </location>
</feature>
<feature type="compositionally biased region" description="Low complexity" evidence="4">
    <location>
        <begin position="177"/>
        <end position="214"/>
    </location>
</feature>
<evidence type="ECO:0000256" key="1">
    <source>
        <dbReference type="ARBA" id="ARBA00004123"/>
    </source>
</evidence>
<evidence type="ECO:0000256" key="4">
    <source>
        <dbReference type="SAM" id="MobiDB-lite"/>
    </source>
</evidence>